<evidence type="ECO:0000313" key="1">
    <source>
        <dbReference type="EMBL" id="PWK13401.1"/>
    </source>
</evidence>
<accession>A0A316DA75</accession>
<organism evidence="1 2">
    <name type="scientific">Tumebacillus permanentifrigoris</name>
    <dbReference type="NCBI Taxonomy" id="378543"/>
    <lineage>
        <taxon>Bacteria</taxon>
        <taxon>Bacillati</taxon>
        <taxon>Bacillota</taxon>
        <taxon>Bacilli</taxon>
        <taxon>Bacillales</taxon>
        <taxon>Alicyclobacillaceae</taxon>
        <taxon>Tumebacillus</taxon>
    </lineage>
</organism>
<name>A0A316DA75_9BACL</name>
<dbReference type="AlphaFoldDB" id="A0A316DA75"/>
<protein>
    <recommendedName>
        <fullName evidence="3">Uracil DNA glycosylase superfamily protein</fullName>
    </recommendedName>
</protein>
<dbReference type="Proteomes" id="UP000245634">
    <property type="component" value="Unassembled WGS sequence"/>
</dbReference>
<comment type="caution">
    <text evidence="1">The sequence shown here is derived from an EMBL/GenBank/DDBJ whole genome shotgun (WGS) entry which is preliminary data.</text>
</comment>
<proteinExistence type="predicted"/>
<reference evidence="1 2" key="1">
    <citation type="submission" date="2018-05" db="EMBL/GenBank/DDBJ databases">
        <title>Genomic Encyclopedia of Type Strains, Phase IV (KMG-IV): sequencing the most valuable type-strain genomes for metagenomic binning, comparative biology and taxonomic classification.</title>
        <authorList>
            <person name="Goeker M."/>
        </authorList>
    </citation>
    <scope>NUCLEOTIDE SEQUENCE [LARGE SCALE GENOMIC DNA]</scope>
    <source>
        <strain evidence="1 2">DSM 18773</strain>
    </source>
</reference>
<evidence type="ECO:0008006" key="3">
    <source>
        <dbReference type="Google" id="ProtNLM"/>
    </source>
</evidence>
<dbReference type="EMBL" id="QGGL01000007">
    <property type="protein sequence ID" value="PWK13401.1"/>
    <property type="molecule type" value="Genomic_DNA"/>
</dbReference>
<keyword evidence="2" id="KW-1185">Reference proteome</keyword>
<gene>
    <name evidence="1" type="ORF">C7459_10768</name>
</gene>
<dbReference type="OrthoDB" id="573462at2"/>
<dbReference type="RefSeq" id="WP_109688635.1">
    <property type="nucleotide sequence ID" value="NZ_QGGL01000007.1"/>
</dbReference>
<sequence length="251" mass="28246">MDIDIDIDMDRLEHFLPKIAMLPPVGSLRRGDLLTSDFLLEQKGDLEIYYAPHNEYINTVAKICVLGITPGWSQMELAFRQVRDDLRAGAYTVQEMERRAKATAGLAGSMRVHLCEMLDELGVQEWLGISTTRKLFSERRDLIHTTSLIRNPVFWKGSNYTGHTPKITASPLLCTYAYEGFPSEWKQLQDPILIPLGKSVADTLAPLVEQGAIDRARCLLGFPHPSGANGHRKKQFAEVRENLINQVRSLG</sequence>
<evidence type="ECO:0000313" key="2">
    <source>
        <dbReference type="Proteomes" id="UP000245634"/>
    </source>
</evidence>